<gene>
    <name evidence="2" type="ORF">F9C07_2279638</name>
</gene>
<name>A0A7U2QZA0_ASPFN</name>
<dbReference type="VEuPathDB" id="FungiDB:F9C07_2279638"/>
<sequence>MTVRKDQPDGCTIELAECYKRAQALEGEIEIWQKKDRDSTTQIIDLTKQIKELEEKISQTGKPTISYGYGNQIIRKKIASACDCMKLCATYTTCKWAHFSRFGGSSRDCVLYSNARKLSYVPRIARDGVFDVWAQLFRSSCPSLS</sequence>
<evidence type="ECO:0000259" key="1">
    <source>
        <dbReference type="Pfam" id="PF00024"/>
    </source>
</evidence>
<proteinExistence type="predicted"/>
<dbReference type="EMBL" id="CP044619">
    <property type="protein sequence ID" value="QRD88405.1"/>
    <property type="molecule type" value="Genomic_DNA"/>
</dbReference>
<organism evidence="2 3">
    <name type="scientific">Aspergillus flavus (strain ATCC 200026 / FGSC A1120 / IAM 13836 / NRRL 3357 / JCM 12722 / SRRC 167)</name>
    <dbReference type="NCBI Taxonomy" id="332952"/>
    <lineage>
        <taxon>Eukaryota</taxon>
        <taxon>Fungi</taxon>
        <taxon>Dikarya</taxon>
        <taxon>Ascomycota</taxon>
        <taxon>Pezizomycotina</taxon>
        <taxon>Eurotiomycetes</taxon>
        <taxon>Eurotiomycetidae</taxon>
        <taxon>Eurotiales</taxon>
        <taxon>Aspergillaceae</taxon>
        <taxon>Aspergillus</taxon>
        <taxon>Aspergillus subgen. Circumdati</taxon>
    </lineage>
</organism>
<dbReference type="OMA" id="IASACDC"/>
<keyword evidence="3" id="KW-1185">Reference proteome</keyword>
<protein>
    <recommendedName>
        <fullName evidence="1">Apple domain-containing protein</fullName>
    </recommendedName>
</protein>
<reference evidence="3" key="1">
    <citation type="journal article" date="2021" name="G3 (Bethesda)">
        <title>Chromosome assembled and annotated genome sequence of Aspergillus flavus NRRL 3357.</title>
        <authorList>
            <person name="Skerker J.M."/>
            <person name="Pianalto K.M."/>
            <person name="Mondo S.J."/>
            <person name="Yang K."/>
            <person name="Arkin A.P."/>
            <person name="Keller N.P."/>
            <person name="Grigoriev I.V."/>
            <person name="Louise Glass N.L."/>
        </authorList>
    </citation>
    <scope>NUCLEOTIDE SEQUENCE [LARGE SCALE GENOMIC DNA]</scope>
    <source>
        <strain evidence="3">ATCC 200026 / FGSC A1120 / IAM 13836 / NRRL 3357 / JCM 12722 / SRRC 167</strain>
    </source>
</reference>
<dbReference type="Proteomes" id="UP000596276">
    <property type="component" value="Chromosome 1"/>
</dbReference>
<dbReference type="Gene3D" id="3.50.4.10">
    <property type="entry name" value="Hepatocyte Growth Factor"/>
    <property type="match status" value="1"/>
</dbReference>
<dbReference type="InterPro" id="IPR003609">
    <property type="entry name" value="Pan_app"/>
</dbReference>
<dbReference type="Pfam" id="PF00024">
    <property type="entry name" value="PAN_1"/>
    <property type="match status" value="1"/>
</dbReference>
<accession>A0A7U2QZA0</accession>
<dbReference type="AlphaFoldDB" id="A0A7U2QZA0"/>
<feature type="domain" description="Apple" evidence="1">
    <location>
        <begin position="75"/>
        <end position="123"/>
    </location>
</feature>
<evidence type="ECO:0000313" key="3">
    <source>
        <dbReference type="Proteomes" id="UP000596276"/>
    </source>
</evidence>
<evidence type="ECO:0000313" key="2">
    <source>
        <dbReference type="EMBL" id="QRD88405.1"/>
    </source>
</evidence>